<dbReference type="AlphaFoldDB" id="A0A1M2V8A1"/>
<proteinExistence type="predicted"/>
<protein>
    <submittedName>
        <fullName evidence="1">Uncharacterized protein</fullName>
    </submittedName>
</protein>
<reference evidence="1 2" key="1">
    <citation type="submission" date="2016-10" db="EMBL/GenBank/DDBJ databases">
        <title>Genome sequence of the basidiomycete white-rot fungus Trametes pubescens.</title>
        <authorList>
            <person name="Makela M.R."/>
            <person name="Granchi Z."/>
            <person name="Peng M."/>
            <person name="De Vries R.P."/>
            <person name="Grigoriev I."/>
            <person name="Riley R."/>
            <person name="Hilden K."/>
        </authorList>
    </citation>
    <scope>NUCLEOTIDE SEQUENCE [LARGE SCALE GENOMIC DNA]</scope>
    <source>
        <strain evidence="1 2">FBCC735</strain>
    </source>
</reference>
<sequence>MAGWDCNAHMAMARESIGYIRPVLSTTESNKVQRLHTFPNACAVRTVGHSLLELCPATR</sequence>
<keyword evidence="2" id="KW-1185">Reference proteome</keyword>
<dbReference type="Proteomes" id="UP000184267">
    <property type="component" value="Unassembled WGS sequence"/>
</dbReference>
<organism evidence="1 2">
    <name type="scientific">Trametes pubescens</name>
    <name type="common">White-rot fungus</name>
    <dbReference type="NCBI Taxonomy" id="154538"/>
    <lineage>
        <taxon>Eukaryota</taxon>
        <taxon>Fungi</taxon>
        <taxon>Dikarya</taxon>
        <taxon>Basidiomycota</taxon>
        <taxon>Agaricomycotina</taxon>
        <taxon>Agaricomycetes</taxon>
        <taxon>Polyporales</taxon>
        <taxon>Polyporaceae</taxon>
        <taxon>Trametes</taxon>
    </lineage>
</organism>
<accession>A0A1M2V8A1</accession>
<name>A0A1M2V8A1_TRAPU</name>
<evidence type="ECO:0000313" key="1">
    <source>
        <dbReference type="EMBL" id="OJT03831.1"/>
    </source>
</evidence>
<gene>
    <name evidence="1" type="ORF">TRAPUB_5510</name>
</gene>
<dbReference type="EMBL" id="MNAD01001595">
    <property type="protein sequence ID" value="OJT03831.1"/>
    <property type="molecule type" value="Genomic_DNA"/>
</dbReference>
<comment type="caution">
    <text evidence="1">The sequence shown here is derived from an EMBL/GenBank/DDBJ whole genome shotgun (WGS) entry which is preliminary data.</text>
</comment>
<evidence type="ECO:0000313" key="2">
    <source>
        <dbReference type="Proteomes" id="UP000184267"/>
    </source>
</evidence>